<accession>A0AAV2VQD2</accession>
<dbReference type="InterPro" id="IPR037053">
    <property type="entry name" value="Phage_tail_collar_dom_sf"/>
</dbReference>
<feature type="region of interest" description="Disordered" evidence="1">
    <location>
        <begin position="773"/>
        <end position="794"/>
    </location>
</feature>
<dbReference type="SUPFAM" id="SSF88874">
    <property type="entry name" value="Receptor-binding domain of short tail fibre protein gp12"/>
    <property type="match status" value="1"/>
</dbReference>
<dbReference type="PANTHER" id="PTHR35191:SF1">
    <property type="entry name" value="PROPHAGE SIDE TAIL FIBER PROTEIN HOMOLOG STFQ-RELATED"/>
    <property type="match status" value="1"/>
</dbReference>
<dbReference type="EMBL" id="CAOF01000095">
    <property type="protein sequence ID" value="CCO46643.1"/>
    <property type="molecule type" value="Genomic_DNA"/>
</dbReference>
<sequence length="874" mass="96370">MMERGVMNFPQQPLDDLRIDTAWRENYSGASMNRKFSGILPTGIYSGFQVTPDTGMQVKVSSNRENTAIVECNGFSLKATMPATKSRSLTLAANKNYIIALKVHYQIGENSVVELLALDSLPNDGAIKLADVKVPAGSTEITQDMITCVRKSPLSDLIRYEETNNAATDSEIDQKSDELKHIKLPQLWRALTNILSNNFNGDRTDIAVTEKALKDGLATKWNYTTAKINRWGTTLLSNNFQGTSQHRAMTEKGVKDGLEWLQYKLELLIGGKSDAEHLHDDRYLKKSDKALDAEALDGINSVGFSRAYSANMATGQGDWTTKQFVDFLVSKGCFNSPHWIMKCSWSYAHNKRITDLGNLGIIHLAGCVIEVIGSQSHYMIRVLTPTTSSGGGATNAQFIYVNHGSGYGPGWRRDFNTRRPPTSDEVGALGKNETSKNTERVNGKLPSVNVTPDTLVQRDAEGDINARYFTPSAPDSSSMQGALAFRTNPDSDNHLRFCSESAPIRDWLGVLGEQDADIRYLQGCHNETKSFTVGGDANTYYPVRIVGSGYFGFHPYSITRHFSASAPDTWHKPTHKGGLTLTFLWSGDSAWGGNHKAFRVEEFHELYSKMVAGMQLSVEGMIVWLRGGGASYRISSPKGRYTTINVHLSGFTARNGSKFPPRTNLNNVENEIHSRWPVRGTTRLYDGKERAYSPNNLEKTLADICPVGIAFPWPLDVAPKGFAIMKGQQYDKSRYPLTAKAYPSGILDDMRGLGVIGKKDGEHVLAYEADQVKSHGHPNSRVTSTNVGRKWTNTTGNHTHSSSYLLGNKGDGSGNAAYGTFGNLWTQSRTTSSSGSHNHYVDIGSHAHGIEIAEFGAAENTIKNRKFNWITRLA</sequence>
<protein>
    <recommendedName>
        <fullName evidence="4">Tail fiber protein</fullName>
    </recommendedName>
</protein>
<proteinExistence type="predicted"/>
<gene>
    <name evidence="2" type="ORF">VIBNISOn1_1840026</name>
</gene>
<dbReference type="PANTHER" id="PTHR35191">
    <property type="entry name" value="PROPHAGE SIDE TAIL FIBER PROTEIN HOMOLOG STFQ-RELATED"/>
    <property type="match status" value="1"/>
</dbReference>
<feature type="region of interest" description="Disordered" evidence="1">
    <location>
        <begin position="417"/>
        <end position="450"/>
    </location>
</feature>
<evidence type="ECO:0000313" key="3">
    <source>
        <dbReference type="Proteomes" id="UP000018211"/>
    </source>
</evidence>
<dbReference type="Gene3D" id="3.90.1340.10">
    <property type="entry name" value="Phage tail collar domain"/>
    <property type="match status" value="1"/>
</dbReference>
<comment type="caution">
    <text evidence="2">The sequence shown here is derived from an EMBL/GenBank/DDBJ whole genome shotgun (WGS) entry which is preliminary data.</text>
</comment>
<dbReference type="InterPro" id="IPR051934">
    <property type="entry name" value="Phage_Tail_Fiber_Structural"/>
</dbReference>
<evidence type="ECO:0000256" key="1">
    <source>
        <dbReference type="SAM" id="MobiDB-lite"/>
    </source>
</evidence>
<organism evidence="2 3">
    <name type="scientific">Vibrio nigripulchritudo SOn1</name>
    <dbReference type="NCBI Taxonomy" id="1238450"/>
    <lineage>
        <taxon>Bacteria</taxon>
        <taxon>Pseudomonadati</taxon>
        <taxon>Pseudomonadota</taxon>
        <taxon>Gammaproteobacteria</taxon>
        <taxon>Vibrionales</taxon>
        <taxon>Vibrionaceae</taxon>
        <taxon>Vibrio</taxon>
    </lineage>
</organism>
<evidence type="ECO:0008006" key="4">
    <source>
        <dbReference type="Google" id="ProtNLM"/>
    </source>
</evidence>
<dbReference type="Proteomes" id="UP000018211">
    <property type="component" value="Unassembled WGS sequence"/>
</dbReference>
<evidence type="ECO:0000313" key="2">
    <source>
        <dbReference type="EMBL" id="CCO46643.1"/>
    </source>
</evidence>
<name>A0AAV2VQD2_9VIBR</name>
<reference evidence="2 3" key="1">
    <citation type="journal article" date="2013" name="ISME J.">
        <title>Comparative genomics of pathogenic lineages of Vibrio nigripulchritudo identifies virulence-associated traits.</title>
        <authorList>
            <person name="Goudenege D."/>
            <person name="Labreuche Y."/>
            <person name="Krin E."/>
            <person name="Ansquer D."/>
            <person name="Mangenot S."/>
            <person name="Calteau A."/>
            <person name="Medigue C."/>
            <person name="Mazel D."/>
            <person name="Polz M.F."/>
            <person name="Le Roux F."/>
        </authorList>
    </citation>
    <scope>NUCLEOTIDE SEQUENCE [LARGE SCALE GENOMIC DNA]</scope>
    <source>
        <strain evidence="2 3">SOn1</strain>
    </source>
</reference>
<dbReference type="AlphaFoldDB" id="A0AAV2VQD2"/>
<feature type="compositionally biased region" description="Basic and acidic residues" evidence="1">
    <location>
        <begin position="433"/>
        <end position="442"/>
    </location>
</feature>